<name>A0ABQ8V365_9AGAR</name>
<evidence type="ECO:0000313" key="2">
    <source>
        <dbReference type="EMBL" id="KAJ4470486.1"/>
    </source>
</evidence>
<feature type="compositionally biased region" description="Low complexity" evidence="1">
    <location>
        <begin position="25"/>
        <end position="38"/>
    </location>
</feature>
<evidence type="ECO:0000313" key="3">
    <source>
        <dbReference type="Proteomes" id="UP001150217"/>
    </source>
</evidence>
<dbReference type="EMBL" id="JANVFT010000091">
    <property type="protein sequence ID" value="KAJ4470486.1"/>
    <property type="molecule type" value="Genomic_DNA"/>
</dbReference>
<feature type="compositionally biased region" description="Pro residues" evidence="1">
    <location>
        <begin position="220"/>
        <end position="235"/>
    </location>
</feature>
<feature type="compositionally biased region" description="Polar residues" evidence="1">
    <location>
        <begin position="266"/>
        <end position="294"/>
    </location>
</feature>
<feature type="compositionally biased region" description="Polar residues" evidence="1">
    <location>
        <begin position="39"/>
        <end position="54"/>
    </location>
</feature>
<reference evidence="2" key="1">
    <citation type="submission" date="2022-08" db="EMBL/GenBank/DDBJ databases">
        <title>A Global Phylogenomic Analysis of the Shiitake Genus Lentinula.</title>
        <authorList>
            <consortium name="DOE Joint Genome Institute"/>
            <person name="Sierra-Patev S."/>
            <person name="Min B."/>
            <person name="Naranjo-Ortiz M."/>
            <person name="Looney B."/>
            <person name="Konkel Z."/>
            <person name="Slot J.C."/>
            <person name="Sakamoto Y."/>
            <person name="Steenwyk J.L."/>
            <person name="Rokas A."/>
            <person name="Carro J."/>
            <person name="Camarero S."/>
            <person name="Ferreira P."/>
            <person name="Molpeceres G."/>
            <person name="Ruiz-Duenas F.J."/>
            <person name="Serrano A."/>
            <person name="Henrissat B."/>
            <person name="Drula E."/>
            <person name="Hughes K.W."/>
            <person name="Mata J.L."/>
            <person name="Ishikawa N.K."/>
            <person name="Vargas-Isla R."/>
            <person name="Ushijima S."/>
            <person name="Smith C.A."/>
            <person name="Ahrendt S."/>
            <person name="Andreopoulos W."/>
            <person name="He G."/>
            <person name="Labutti K."/>
            <person name="Lipzen A."/>
            <person name="Ng V."/>
            <person name="Riley R."/>
            <person name="Sandor L."/>
            <person name="Barry K."/>
            <person name="Martinez A.T."/>
            <person name="Xiao Y."/>
            <person name="Gibbons J.G."/>
            <person name="Terashima K."/>
            <person name="Grigoriev I.V."/>
            <person name="Hibbett D.S."/>
        </authorList>
    </citation>
    <scope>NUCLEOTIDE SEQUENCE</scope>
    <source>
        <strain evidence="2">RHP3577 ss4</strain>
    </source>
</reference>
<evidence type="ECO:0000256" key="1">
    <source>
        <dbReference type="SAM" id="MobiDB-lite"/>
    </source>
</evidence>
<proteinExistence type="predicted"/>
<protein>
    <submittedName>
        <fullName evidence="2">Uncharacterized protein</fullName>
    </submittedName>
</protein>
<dbReference type="Proteomes" id="UP001150217">
    <property type="component" value="Unassembled WGS sequence"/>
</dbReference>
<comment type="caution">
    <text evidence="2">The sequence shown here is derived from an EMBL/GenBank/DDBJ whole genome shotgun (WGS) entry which is preliminary data.</text>
</comment>
<gene>
    <name evidence="2" type="ORF">C8R41DRAFT_851846</name>
</gene>
<keyword evidence="3" id="KW-1185">Reference proteome</keyword>
<accession>A0ABQ8V365</accession>
<feature type="region of interest" description="Disordered" evidence="1">
    <location>
        <begin position="220"/>
        <end position="327"/>
    </location>
</feature>
<feature type="region of interest" description="Disordered" evidence="1">
    <location>
        <begin position="1"/>
        <end position="113"/>
    </location>
</feature>
<sequence>MLQLSGALRRRDQPSRLTANPSPPSSLLAVPSSRRSLANQSAESFSSAGGISTAPSPSRLQPPPPRGSRSRKKSGPSVVRKPKDPDSVPRTIAYPASSELQQRPSAGKETNSNQILRVEANTVRIELMLRRMIEELRSSLLSAAAPHHQELLQASAAERTQMEARLMGSLQDDIRGITRSELKLLESNLQQKLTSLLPMEAINRLLSSLENTFTHLYDPVPPIQGLPTSTPPPERPSVQYEPHQSSNLPSTPPKPLPPSHQRHTPRISSTTQSPSLLTRLQDGPSSSQPETVSFDSKRSMIKAGKRRALEHEEDSRDSKRRPHNSRTAHSVSVFLPSEWDPLPFTIDRIFTMYYRWSSDFDAAVHVTLPRVGFITRIGGDRLKLSFSPEGLEEFLRAWNAYHKVVPGLADIVVCRDNAD</sequence>
<organism evidence="2 3">
    <name type="scientific">Lentinula lateritia</name>
    <dbReference type="NCBI Taxonomy" id="40482"/>
    <lineage>
        <taxon>Eukaryota</taxon>
        <taxon>Fungi</taxon>
        <taxon>Dikarya</taxon>
        <taxon>Basidiomycota</taxon>
        <taxon>Agaricomycotina</taxon>
        <taxon>Agaricomycetes</taxon>
        <taxon>Agaricomycetidae</taxon>
        <taxon>Agaricales</taxon>
        <taxon>Marasmiineae</taxon>
        <taxon>Omphalotaceae</taxon>
        <taxon>Lentinula</taxon>
    </lineage>
</organism>
<feature type="compositionally biased region" description="Basic and acidic residues" evidence="1">
    <location>
        <begin position="307"/>
        <end position="317"/>
    </location>
</feature>
<feature type="compositionally biased region" description="Polar residues" evidence="1">
    <location>
        <begin position="98"/>
        <end position="113"/>
    </location>
</feature>